<name>A0A8N4ETU8_ELAGV</name>
<evidence type="ECO:0000256" key="2">
    <source>
        <dbReference type="ARBA" id="ARBA00022448"/>
    </source>
</evidence>
<feature type="region of interest" description="Disordered" evidence="4">
    <location>
        <begin position="998"/>
        <end position="1037"/>
    </location>
</feature>
<dbReference type="GO" id="GO:0005829">
    <property type="term" value="C:cytosol"/>
    <property type="evidence" value="ECO:0007669"/>
    <property type="project" value="TreeGrafter"/>
</dbReference>
<dbReference type="RefSeq" id="XP_029118838.1">
    <property type="nucleotide sequence ID" value="XM_029263005.1"/>
</dbReference>
<keyword evidence="2" id="KW-0813">Transport</keyword>
<evidence type="ECO:0000256" key="3">
    <source>
        <dbReference type="ARBA" id="ARBA00023242"/>
    </source>
</evidence>
<feature type="region of interest" description="Disordered" evidence="4">
    <location>
        <begin position="415"/>
        <end position="437"/>
    </location>
</feature>
<evidence type="ECO:0000313" key="7">
    <source>
        <dbReference type="RefSeq" id="XP_029118838.1"/>
    </source>
</evidence>
<comment type="subcellular location">
    <subcellularLocation>
        <location evidence="1">Nucleus</location>
    </subcellularLocation>
</comment>
<dbReference type="Gene3D" id="1.25.10.10">
    <property type="entry name" value="Leucine-rich Repeat Variant"/>
    <property type="match status" value="1"/>
</dbReference>
<feature type="compositionally biased region" description="Basic residues" evidence="4">
    <location>
        <begin position="423"/>
        <end position="435"/>
    </location>
</feature>
<proteinExistence type="predicted"/>
<dbReference type="InterPro" id="IPR011989">
    <property type="entry name" value="ARM-like"/>
</dbReference>
<dbReference type="PANTHER" id="PTHR10997">
    <property type="entry name" value="IMPORTIN-7, 8, 11"/>
    <property type="match status" value="1"/>
</dbReference>
<dbReference type="AlphaFoldDB" id="A0A8N4ETU8"/>
<feature type="compositionally biased region" description="Acidic residues" evidence="4">
    <location>
        <begin position="1000"/>
        <end position="1037"/>
    </location>
</feature>
<dbReference type="Proteomes" id="UP000504607">
    <property type="component" value="Chromosome 2"/>
</dbReference>
<gene>
    <name evidence="7" type="primary">LOC105040027</name>
</gene>
<reference evidence="7" key="1">
    <citation type="submission" date="2025-08" db="UniProtKB">
        <authorList>
            <consortium name="RefSeq"/>
        </authorList>
    </citation>
    <scope>IDENTIFICATION</scope>
</reference>
<keyword evidence="3" id="KW-0539">Nucleus</keyword>
<evidence type="ECO:0000256" key="1">
    <source>
        <dbReference type="ARBA" id="ARBA00004123"/>
    </source>
</evidence>
<dbReference type="GO" id="GO:0005049">
    <property type="term" value="F:nuclear export signal receptor activity"/>
    <property type="evidence" value="ECO:0007669"/>
    <property type="project" value="TreeGrafter"/>
</dbReference>
<dbReference type="GO" id="GO:0005635">
    <property type="term" value="C:nuclear envelope"/>
    <property type="evidence" value="ECO:0007669"/>
    <property type="project" value="TreeGrafter"/>
</dbReference>
<dbReference type="InterPro" id="IPR001494">
    <property type="entry name" value="Importin-beta_N"/>
</dbReference>
<dbReference type="GO" id="GO:0006611">
    <property type="term" value="P:protein export from nucleus"/>
    <property type="evidence" value="ECO:0007669"/>
    <property type="project" value="TreeGrafter"/>
</dbReference>
<dbReference type="PANTHER" id="PTHR10997:SF29">
    <property type="entry name" value="ARM REPEAT SUPERFAMILY PROTEIN"/>
    <property type="match status" value="1"/>
</dbReference>
<dbReference type="SUPFAM" id="SSF48371">
    <property type="entry name" value="ARM repeat"/>
    <property type="match status" value="1"/>
</dbReference>
<protein>
    <submittedName>
        <fullName evidence="7">Importin beta-like SAD2 isoform X1</fullName>
    </submittedName>
</protein>
<evidence type="ECO:0000259" key="5">
    <source>
        <dbReference type="Pfam" id="PF03810"/>
    </source>
</evidence>
<dbReference type="InterPro" id="IPR016024">
    <property type="entry name" value="ARM-type_fold"/>
</dbReference>
<evidence type="ECO:0000256" key="4">
    <source>
        <dbReference type="SAM" id="MobiDB-lite"/>
    </source>
</evidence>
<dbReference type="Pfam" id="PF03810">
    <property type="entry name" value="IBN_N"/>
    <property type="match status" value="1"/>
</dbReference>
<evidence type="ECO:0000313" key="6">
    <source>
        <dbReference type="Proteomes" id="UP000504607"/>
    </source>
</evidence>
<keyword evidence="6" id="KW-1185">Reference proteome</keyword>
<feature type="domain" description="Importin N-terminal" evidence="5">
    <location>
        <begin position="29"/>
        <end position="93"/>
    </location>
</feature>
<dbReference type="OrthoDB" id="3268246at2759"/>
<sequence length="1120" mass="124655">METLIPQVSRLLSDTLSPEKALVSSSTDGLDRLSTLPHFPLSLIAIATGGDSQGLRLAAATYLKNFTRRHMDEDPSNPELHNEFRNQLALALLQVEPAVLKVLVEAFRLIVGKDFVKENSWPELVPELKSVIQSSNLICPSASSQWNTINALTVLQTVIRPFQYFMNPKVPKEPVPSQLELIAKDILVPLQATFRHFIDKALLLQDRIQVEFEQILLLICKCMYFAVRSYMPCALSPLLPSFCYDLFRILDSLSLDGTSSEDGSVLRLKTAKRSLIIFCTLVTRHRKHTDKLMQSIVNCAFKLAKQSTCIAVMQKLDPLSERIVSLAFDVISHILETGPGWRLVSPHFSSLLDSAIFPALALNQKDLLEWEEDTDEYIRKNLPSDLDEISGWAEDLFTARKSAINLLGVIAMSKGPPTASSVSKRKKGDKSKGSHQRSVGELLVIPFISKFPMPPEGEEASSKILSDYYGVLMAYGGLQDVSFLPLFDIFILTKFYKPREMILQLLNYLLLQFLSEISSAYVTTLVRNRVLPLYSLCKCSPYLIATANWVIGELASCLPQALNADIYSSLMKTLTMPDIGNINCYPVRASAAGAIAELLENDYIPPDWLTLLQLLVNGMGSEDESEASLLFQLLGTVVEAGQENVATHIPVIVSSIAGAITKHLPPIPEPWPQVVERGFAALAVMAQTWEDCIPDETKKQQNQEWQCGRAAIARTFSSLLQRAWLITLKPMDAAICSTSPPPSSIDDASALLGFIMQSVITMEEVTELKITELLAVWSDLIADWHAWEEIEDLAIFSCIREAVNLHRRVDYMNFFMRRMSSHISSGSTCTIIEGISAFVTKAITAYPSAMWRACSCVHALLNIPRFSFETETVKQLIAVAFAQEAFSRFKDMHNKPAALWKPLLLAISSCYLSYPEKIKQILEKDEDNGFLLWACGLAHVSSSSFEPSLSSESEIKLAVITLAKVVEQLLGSPSDGDSKLLGDCFVSLMEACLHLKDVGQEDEEDDGAEDIDNEASDEESDDDEDSEEDEHEETEEEFFERYAKAADELSEIVEEGDIEDEGQELELGSLDEVDIQKTVLSLIQKHRPILIQAQALPLPSSVFQRVLNAFPEYGLLFQAS</sequence>
<dbReference type="GO" id="GO:0006606">
    <property type="term" value="P:protein import into nucleus"/>
    <property type="evidence" value="ECO:0007669"/>
    <property type="project" value="TreeGrafter"/>
</dbReference>
<organism evidence="6 7">
    <name type="scientific">Elaeis guineensis var. tenera</name>
    <name type="common">Oil palm</name>
    <dbReference type="NCBI Taxonomy" id="51953"/>
    <lineage>
        <taxon>Eukaryota</taxon>
        <taxon>Viridiplantae</taxon>
        <taxon>Streptophyta</taxon>
        <taxon>Embryophyta</taxon>
        <taxon>Tracheophyta</taxon>
        <taxon>Spermatophyta</taxon>
        <taxon>Magnoliopsida</taxon>
        <taxon>Liliopsida</taxon>
        <taxon>Arecaceae</taxon>
        <taxon>Arecoideae</taxon>
        <taxon>Cocoseae</taxon>
        <taxon>Elaeidinae</taxon>
        <taxon>Elaeis</taxon>
    </lineage>
</organism>
<dbReference type="GO" id="GO:0031267">
    <property type="term" value="F:small GTPase binding"/>
    <property type="evidence" value="ECO:0007669"/>
    <property type="project" value="InterPro"/>
</dbReference>
<accession>A0A8N4ETU8</accession>